<dbReference type="Proteomes" id="UP000887579">
    <property type="component" value="Unplaced"/>
</dbReference>
<proteinExistence type="predicted"/>
<accession>A0AC34FRI0</accession>
<sequence>MQFKASHRLLNPNQLTAASKVAMSDSEDEYSAEEEERKHFKQGASQSSSYSRYRRNDDYKHNHERFQHQSKRTHNPKIQVEFTGTEEGHKFDFNSEELKFAFNNDLISLYADEEDDVRFEHFVIPVGDEKFPKSNFAIFDTTLIENLAKENITTMRPSQIATMQAVFFTSPAAAPSPPDFICISSTGSGKTIAYLAPMIQKCMTRIEENPEMVRRSPTVLIFAHSNPLVVNIYQRAKKLAAETGVKIELVAGGQNFLKNTYFDIGICTIGRFMSQLEGCRDGEVKLNLENLKYLIVDEADVMSADNDFRKIVDKIKTKDMRTFLFSATLSTIMYSVVNEQNMYSFAGGKINEAAGSIKQYFWPVSTTALSKISGVHTVVNEQNMYSFAGGKINEAAGSIKQYFWPVSTTALSKISGVHTGTLSVGRYDDYELRHPFDALFHFLHHKIFNKSSNKSKVMVFMKRTIVADYTARKLNIFGFPAISVHGKQLFHIRQKLLQKFINGDVRVLFATNLLTRGTDIDVDYVINYDLPEDYANWVHRCGRTGRNGKIGVAINFIDKKNINDYPLHTLQQIVLHANMENAPLFMKDIAEFAKAHTEDEKHKREMELAEEEELLKSLA</sequence>
<reference evidence="2" key="1">
    <citation type="submission" date="2022-11" db="UniProtKB">
        <authorList>
            <consortium name="WormBaseParasite"/>
        </authorList>
    </citation>
    <scope>IDENTIFICATION</scope>
</reference>
<dbReference type="WBParaSite" id="ES5_v2.g19979.t1">
    <property type="protein sequence ID" value="ES5_v2.g19979.t1"/>
    <property type="gene ID" value="ES5_v2.g19979"/>
</dbReference>
<protein>
    <submittedName>
        <fullName evidence="2">ATP-dependent RNA helicase</fullName>
    </submittedName>
</protein>
<evidence type="ECO:0000313" key="1">
    <source>
        <dbReference type="Proteomes" id="UP000887579"/>
    </source>
</evidence>
<organism evidence="1 2">
    <name type="scientific">Panagrolaimus sp. ES5</name>
    <dbReference type="NCBI Taxonomy" id="591445"/>
    <lineage>
        <taxon>Eukaryota</taxon>
        <taxon>Metazoa</taxon>
        <taxon>Ecdysozoa</taxon>
        <taxon>Nematoda</taxon>
        <taxon>Chromadorea</taxon>
        <taxon>Rhabditida</taxon>
        <taxon>Tylenchina</taxon>
        <taxon>Panagrolaimomorpha</taxon>
        <taxon>Panagrolaimoidea</taxon>
        <taxon>Panagrolaimidae</taxon>
        <taxon>Panagrolaimus</taxon>
    </lineage>
</organism>
<evidence type="ECO:0000313" key="2">
    <source>
        <dbReference type="WBParaSite" id="ES5_v2.g19979.t1"/>
    </source>
</evidence>
<name>A0AC34FRI0_9BILA</name>